<name>A0ABX0G3A9_9RHOB</name>
<sequence length="275" mass="29159">MEHGLALLAEAGAVAVEPAYIEGYMAFDEDSFRESRAQRLARLIAVSGLTVHAVSAHTDLGSPDSHEKLRRRIGFAAALGARILICNATTADRTQDFRRVVTAVLPDLAAAGLTLALENPGHGSDALIPDGVRGAAVVAAFDSPWVRLNYDIGNALTYGARRASAAEDLRAALPVAAHLHLKDLRDVAGDWVFCPVGQGDVGYGTDVPLAAIPPDVPLGIEHPIRLWRPAHGDPRRREEVPSDSAVVAAVRSSLEWVARSASGDDQGLSTFTRGE</sequence>
<dbReference type="PANTHER" id="PTHR12110">
    <property type="entry name" value="HYDROXYPYRUVATE ISOMERASE"/>
    <property type="match status" value="1"/>
</dbReference>
<proteinExistence type="predicted"/>
<comment type="caution">
    <text evidence="2">The sequence shown here is derived from an EMBL/GenBank/DDBJ whole genome shotgun (WGS) entry which is preliminary data.</text>
</comment>
<protein>
    <submittedName>
        <fullName evidence="2">TIM barrel protein</fullName>
    </submittedName>
</protein>
<dbReference type="InterPro" id="IPR050312">
    <property type="entry name" value="IolE/XylAMocC-like"/>
</dbReference>
<dbReference type="Proteomes" id="UP001515660">
    <property type="component" value="Unassembled WGS sequence"/>
</dbReference>
<dbReference type="SUPFAM" id="SSF51658">
    <property type="entry name" value="Xylose isomerase-like"/>
    <property type="match status" value="1"/>
</dbReference>
<evidence type="ECO:0000313" key="2">
    <source>
        <dbReference type="EMBL" id="NHB75390.1"/>
    </source>
</evidence>
<organism evidence="2 3">
    <name type="scientific">Rhodobacter calidifons</name>
    <dbReference type="NCBI Taxonomy" id="2715277"/>
    <lineage>
        <taxon>Bacteria</taxon>
        <taxon>Pseudomonadati</taxon>
        <taxon>Pseudomonadota</taxon>
        <taxon>Alphaproteobacteria</taxon>
        <taxon>Rhodobacterales</taxon>
        <taxon>Rhodobacter group</taxon>
        <taxon>Rhodobacter</taxon>
    </lineage>
</organism>
<gene>
    <name evidence="2" type="ORF">G8O29_01375</name>
</gene>
<dbReference type="InterPro" id="IPR013022">
    <property type="entry name" value="Xyl_isomerase-like_TIM-brl"/>
</dbReference>
<dbReference type="InterPro" id="IPR036237">
    <property type="entry name" value="Xyl_isomerase-like_sf"/>
</dbReference>
<dbReference type="EMBL" id="JAANHS010000001">
    <property type="protein sequence ID" value="NHB75390.1"/>
    <property type="molecule type" value="Genomic_DNA"/>
</dbReference>
<keyword evidence="3" id="KW-1185">Reference proteome</keyword>
<evidence type="ECO:0000259" key="1">
    <source>
        <dbReference type="Pfam" id="PF01261"/>
    </source>
</evidence>
<reference evidence="2 3" key="1">
    <citation type="journal article" date="2022" name="Microorganisms">
        <title>Genome Sequence and Characterization of a Xanthorhodopsin-Containing, Aerobic Anoxygenic Phototrophic Rhodobacter Species, Isolated from Mesophilic Conditions at Yellowstone National Park.</title>
        <authorList>
            <person name="Kyndt J.A."/>
            <person name="Robertson S."/>
            <person name="Shoffstall I.B."/>
            <person name="Ramaley R.F."/>
            <person name="Meyer T.E."/>
        </authorList>
    </citation>
    <scope>NUCLEOTIDE SEQUENCE [LARGE SCALE GENOMIC DNA]</scope>
    <source>
        <strain evidence="2 3">M37P</strain>
    </source>
</reference>
<dbReference type="Gene3D" id="3.20.20.150">
    <property type="entry name" value="Divalent-metal-dependent TIM barrel enzymes"/>
    <property type="match status" value="1"/>
</dbReference>
<feature type="domain" description="Xylose isomerase-like TIM barrel" evidence="1">
    <location>
        <begin position="5"/>
        <end position="204"/>
    </location>
</feature>
<dbReference type="PANTHER" id="PTHR12110:SF53">
    <property type="entry name" value="BLR5974 PROTEIN"/>
    <property type="match status" value="1"/>
</dbReference>
<dbReference type="Pfam" id="PF01261">
    <property type="entry name" value="AP_endonuc_2"/>
    <property type="match status" value="1"/>
</dbReference>
<evidence type="ECO:0000313" key="3">
    <source>
        <dbReference type="Proteomes" id="UP001515660"/>
    </source>
</evidence>
<accession>A0ABX0G3A9</accession>